<dbReference type="AlphaFoldDB" id="A0A8B2NLX8"/>
<reference evidence="1 2" key="1">
    <citation type="submission" date="2018-05" db="EMBL/GenBank/DDBJ databases">
        <title>Acuticoccus sediminis sp. nov., isolated from deep-sea sediment of Indian Ocean.</title>
        <authorList>
            <person name="Liu X."/>
            <person name="Lai Q."/>
            <person name="Du Y."/>
            <person name="Sun F."/>
            <person name="Zhang X."/>
            <person name="Wang S."/>
            <person name="Shao Z."/>
        </authorList>
    </citation>
    <scope>NUCLEOTIDE SEQUENCE [LARGE SCALE GENOMIC DNA]</scope>
    <source>
        <strain evidence="1 2">PTG4-2</strain>
    </source>
</reference>
<comment type="caution">
    <text evidence="1">The sequence shown here is derived from an EMBL/GenBank/DDBJ whole genome shotgun (WGS) entry which is preliminary data.</text>
</comment>
<dbReference type="Pfam" id="PF05845">
    <property type="entry name" value="PhnH"/>
    <property type="match status" value="1"/>
</dbReference>
<proteinExistence type="predicted"/>
<dbReference type="NCBIfam" id="TIGR03292">
    <property type="entry name" value="PhnH_redo"/>
    <property type="match status" value="1"/>
</dbReference>
<dbReference type="Gene3D" id="3.40.50.11310">
    <property type="entry name" value="Bacterial phosphonate metabolism protein PhnH"/>
    <property type="match status" value="1"/>
</dbReference>
<dbReference type="GO" id="GO:0016829">
    <property type="term" value="F:lyase activity"/>
    <property type="evidence" value="ECO:0007669"/>
    <property type="project" value="UniProtKB-KW"/>
</dbReference>
<dbReference type="EMBL" id="QHHQ01000009">
    <property type="protein sequence ID" value="RAH97455.1"/>
    <property type="molecule type" value="Genomic_DNA"/>
</dbReference>
<keyword evidence="2" id="KW-1185">Reference proteome</keyword>
<keyword evidence="1" id="KW-0456">Lyase</keyword>
<accession>A0A8B2NLX8</accession>
<dbReference type="InterPro" id="IPR008772">
    <property type="entry name" value="Phosphonate_metab_PhnH"/>
</dbReference>
<dbReference type="InterPro" id="IPR038058">
    <property type="entry name" value="PhnH-like_sp"/>
</dbReference>
<organism evidence="1 2">
    <name type="scientific">Acuticoccus sediminis</name>
    <dbReference type="NCBI Taxonomy" id="2184697"/>
    <lineage>
        <taxon>Bacteria</taxon>
        <taxon>Pseudomonadati</taxon>
        <taxon>Pseudomonadota</taxon>
        <taxon>Alphaproteobacteria</taxon>
        <taxon>Hyphomicrobiales</taxon>
        <taxon>Amorphaceae</taxon>
        <taxon>Acuticoccus</taxon>
    </lineage>
</organism>
<dbReference type="SUPFAM" id="SSF159709">
    <property type="entry name" value="PhnH-like"/>
    <property type="match status" value="1"/>
</dbReference>
<name>A0A8B2NLX8_9HYPH</name>
<gene>
    <name evidence="1" type="primary">phnH</name>
    <name evidence="1" type="ORF">DLJ53_29200</name>
</gene>
<evidence type="ECO:0000313" key="1">
    <source>
        <dbReference type="EMBL" id="RAH97455.1"/>
    </source>
</evidence>
<dbReference type="Proteomes" id="UP000249590">
    <property type="component" value="Unassembled WGS sequence"/>
</dbReference>
<evidence type="ECO:0000313" key="2">
    <source>
        <dbReference type="Proteomes" id="UP000249590"/>
    </source>
</evidence>
<protein>
    <submittedName>
        <fullName evidence="1">Phosphonate C-P lyase system protein PhnH</fullName>
    </submittedName>
</protein>
<dbReference type="OrthoDB" id="7947094at2"/>
<dbReference type="GO" id="GO:0019634">
    <property type="term" value="P:organic phosphonate metabolic process"/>
    <property type="evidence" value="ECO:0007669"/>
    <property type="project" value="InterPro"/>
</dbReference>
<sequence length="182" mass="18929">MMDALVTPTPEDIRMSEAFESLMWALARPGTRQRLAEPGLLPLAASLLDRETTVHAGDGTMAAALAATGARAAPLETAEFVFTSLAGEADAARAATASVGDPLYPDRAATVFAPATFGGGGTALRLGGPGIRGTVRLPVGGVHPSFWAARARAIRYPLGFDLYLVAEDEVVGLPRSTRIEVI</sequence>